<proteinExistence type="predicted"/>
<evidence type="ECO:0000313" key="2">
    <source>
        <dbReference type="Proteomes" id="UP000008068"/>
    </source>
</evidence>
<dbReference type="EMBL" id="GL379851">
    <property type="protein sequence ID" value="EGT55594.1"/>
    <property type="molecule type" value="Genomic_DNA"/>
</dbReference>
<protein>
    <submittedName>
        <fullName evidence="1">Uncharacterized protein</fullName>
    </submittedName>
</protein>
<gene>
    <name evidence="1" type="ORF">CAEBREN_19864</name>
</gene>
<name>G0N914_CAEBE</name>
<dbReference type="AlphaFoldDB" id="G0N914"/>
<sequence>MSKEVLDNLRGHIGLIDLFNRIILKP</sequence>
<evidence type="ECO:0000313" key="1">
    <source>
        <dbReference type="EMBL" id="EGT55594.1"/>
    </source>
</evidence>
<dbReference type="Proteomes" id="UP000008068">
    <property type="component" value="Unassembled WGS sequence"/>
</dbReference>
<dbReference type="InParanoid" id="G0N914"/>
<accession>G0N914</accession>
<keyword evidence="2" id="KW-1185">Reference proteome</keyword>
<organism evidence="2">
    <name type="scientific">Caenorhabditis brenneri</name>
    <name type="common">Nematode worm</name>
    <dbReference type="NCBI Taxonomy" id="135651"/>
    <lineage>
        <taxon>Eukaryota</taxon>
        <taxon>Metazoa</taxon>
        <taxon>Ecdysozoa</taxon>
        <taxon>Nematoda</taxon>
        <taxon>Chromadorea</taxon>
        <taxon>Rhabditida</taxon>
        <taxon>Rhabditina</taxon>
        <taxon>Rhabditomorpha</taxon>
        <taxon>Rhabditoidea</taxon>
        <taxon>Rhabditidae</taxon>
        <taxon>Peloderinae</taxon>
        <taxon>Caenorhabditis</taxon>
    </lineage>
</organism>
<reference evidence="2" key="1">
    <citation type="submission" date="2011-07" db="EMBL/GenBank/DDBJ databases">
        <authorList>
            <consortium name="Caenorhabditis brenneri Sequencing and Analysis Consortium"/>
            <person name="Wilson R.K."/>
        </authorList>
    </citation>
    <scope>NUCLEOTIDE SEQUENCE [LARGE SCALE GENOMIC DNA]</scope>
    <source>
        <strain evidence="2">PB2801</strain>
    </source>
</reference>
<dbReference type="HOGENOM" id="CLU_3417432_0_0_1"/>